<dbReference type="GO" id="GO:0046872">
    <property type="term" value="F:metal ion binding"/>
    <property type="evidence" value="ECO:0007669"/>
    <property type="project" value="UniProtKB-KW"/>
</dbReference>
<protein>
    <submittedName>
        <fullName evidence="6">Creatininase family protein</fullName>
    </submittedName>
</protein>
<dbReference type="SUPFAM" id="SSF102215">
    <property type="entry name" value="Creatininase"/>
    <property type="match status" value="1"/>
</dbReference>
<dbReference type="AlphaFoldDB" id="A0A831TK71"/>
<comment type="caution">
    <text evidence="6">The sequence shown here is derived from an EMBL/GenBank/DDBJ whole genome shotgun (WGS) entry which is preliminary data.</text>
</comment>
<dbReference type="EMBL" id="DSIY01000293">
    <property type="protein sequence ID" value="HEG92253.1"/>
    <property type="molecule type" value="Genomic_DNA"/>
</dbReference>
<evidence type="ECO:0000256" key="2">
    <source>
        <dbReference type="ARBA" id="ARBA00022723"/>
    </source>
</evidence>
<evidence type="ECO:0000256" key="3">
    <source>
        <dbReference type="ARBA" id="ARBA00022801"/>
    </source>
</evidence>
<dbReference type="PANTHER" id="PTHR35005:SF1">
    <property type="entry name" value="2-AMINO-5-FORMYLAMINO-6-RIBOSYLAMINOPYRIMIDIN-4(3H)-ONE 5'-MONOPHOSPHATE DEFORMYLASE"/>
    <property type="match status" value="1"/>
</dbReference>
<dbReference type="GO" id="GO:0009231">
    <property type="term" value="P:riboflavin biosynthetic process"/>
    <property type="evidence" value="ECO:0007669"/>
    <property type="project" value="TreeGrafter"/>
</dbReference>
<gene>
    <name evidence="6" type="ORF">ENP34_12590</name>
</gene>
<keyword evidence="3" id="KW-0378">Hydrolase</keyword>
<evidence type="ECO:0000313" key="6">
    <source>
        <dbReference type="EMBL" id="HEG92253.1"/>
    </source>
</evidence>
<keyword evidence="4" id="KW-0862">Zinc</keyword>
<dbReference type="InterPro" id="IPR024087">
    <property type="entry name" value="Creatininase-like_sf"/>
</dbReference>
<proteinExistence type="inferred from homology"/>
<evidence type="ECO:0000256" key="5">
    <source>
        <dbReference type="ARBA" id="ARBA00024029"/>
    </source>
</evidence>
<accession>A0A831TK71</accession>
<dbReference type="GO" id="GO:0016811">
    <property type="term" value="F:hydrolase activity, acting on carbon-nitrogen (but not peptide) bonds, in linear amides"/>
    <property type="evidence" value="ECO:0007669"/>
    <property type="project" value="TreeGrafter"/>
</dbReference>
<comment type="similarity">
    <text evidence="5">Belongs to the creatininase superfamily.</text>
</comment>
<comment type="cofactor">
    <cofactor evidence="1">
        <name>Zn(2+)</name>
        <dbReference type="ChEBI" id="CHEBI:29105"/>
    </cofactor>
</comment>
<keyword evidence="2" id="KW-0479">Metal-binding</keyword>
<evidence type="ECO:0000256" key="1">
    <source>
        <dbReference type="ARBA" id="ARBA00001947"/>
    </source>
</evidence>
<sequence length="269" mass="28312">MVAPLLLAELTWQEAAGLLGQRPVGLLPVGAIEAHGPHLPLDTDVRIAHAMALRAAALLERDGLPVLVLPPIVYGVSFVGGCFPGTSPADPDAFELYLRSVLLHLCEQGYRALGICNAHLEPAHVSAVRAAADAAQSATGVPIAVPDKREQRWAVRLSEEFQRGARHAGSYETSLLLAISPEAVHVAALEDLPPLWIDLPAQLRAGARTFAEAGSPLGYFGDPARASAEEGERLLAALAAMVREAVLEALASRGGVTPPAERDPRGRPS</sequence>
<dbReference type="PANTHER" id="PTHR35005">
    <property type="entry name" value="3-DEHYDRO-SCYLLO-INOSOSE HYDROLASE"/>
    <property type="match status" value="1"/>
</dbReference>
<dbReference type="InterPro" id="IPR003785">
    <property type="entry name" value="Creatininase/forma_Hydrolase"/>
</dbReference>
<organism evidence="6">
    <name type="scientific">Thermorudis peleae</name>
    <dbReference type="NCBI Taxonomy" id="1382356"/>
    <lineage>
        <taxon>Bacteria</taxon>
        <taxon>Pseudomonadati</taxon>
        <taxon>Thermomicrobiota</taxon>
        <taxon>Thermomicrobia</taxon>
        <taxon>Thermomicrobia incertae sedis</taxon>
        <taxon>Thermorudis</taxon>
    </lineage>
</organism>
<dbReference type="Pfam" id="PF02633">
    <property type="entry name" value="Creatininase"/>
    <property type="match status" value="1"/>
</dbReference>
<dbReference type="Gene3D" id="3.40.50.10310">
    <property type="entry name" value="Creatininase"/>
    <property type="match status" value="1"/>
</dbReference>
<evidence type="ECO:0000256" key="4">
    <source>
        <dbReference type="ARBA" id="ARBA00022833"/>
    </source>
</evidence>
<reference evidence="6" key="1">
    <citation type="journal article" date="2020" name="mSystems">
        <title>Genome- and Community-Level Interaction Insights into Carbon Utilization and Element Cycling Functions of Hydrothermarchaeota in Hydrothermal Sediment.</title>
        <authorList>
            <person name="Zhou Z."/>
            <person name="Liu Y."/>
            <person name="Xu W."/>
            <person name="Pan J."/>
            <person name="Luo Z.H."/>
            <person name="Li M."/>
        </authorList>
    </citation>
    <scope>NUCLEOTIDE SEQUENCE [LARGE SCALE GENOMIC DNA]</scope>
    <source>
        <strain evidence="6">SpSt-210</strain>
    </source>
</reference>
<name>A0A831TK71_9BACT</name>